<keyword evidence="3" id="KW-1185">Reference proteome</keyword>
<evidence type="ECO:0000313" key="3">
    <source>
        <dbReference type="Proteomes" id="UP000186601"/>
    </source>
</evidence>
<protein>
    <submittedName>
        <fullName evidence="2">Uncharacterized protein</fullName>
    </submittedName>
</protein>
<sequence length="54" mass="6327">MQRTLMEEKKDSEKTKPEESVKGEKLSQKRLLVGYPMDRIREGIRYSRGNPLSC</sequence>
<reference evidence="2 3" key="1">
    <citation type="submission" date="2018-02" db="EMBL/GenBank/DDBJ databases">
        <title>Genome sequence of the basidiomycete white-rot fungus Phlebia centrifuga.</title>
        <authorList>
            <person name="Granchi Z."/>
            <person name="Peng M."/>
            <person name="de Vries R.P."/>
            <person name="Hilden K."/>
            <person name="Makela M.R."/>
            <person name="Grigoriev I."/>
            <person name="Riley R."/>
        </authorList>
    </citation>
    <scope>NUCLEOTIDE SEQUENCE [LARGE SCALE GENOMIC DNA]</scope>
    <source>
        <strain evidence="2 3">FBCC195</strain>
    </source>
</reference>
<gene>
    <name evidence="2" type="ORF">PHLCEN_2v3712</name>
</gene>
<dbReference type="EMBL" id="MLYV02000364">
    <property type="protein sequence ID" value="PSS06510.1"/>
    <property type="molecule type" value="Genomic_DNA"/>
</dbReference>
<proteinExistence type="predicted"/>
<name>A0A2R6QEF7_9APHY</name>
<feature type="region of interest" description="Disordered" evidence="1">
    <location>
        <begin position="1"/>
        <end position="28"/>
    </location>
</feature>
<feature type="compositionally biased region" description="Basic and acidic residues" evidence="1">
    <location>
        <begin position="1"/>
        <end position="27"/>
    </location>
</feature>
<evidence type="ECO:0000256" key="1">
    <source>
        <dbReference type="SAM" id="MobiDB-lite"/>
    </source>
</evidence>
<dbReference type="Proteomes" id="UP000186601">
    <property type="component" value="Unassembled WGS sequence"/>
</dbReference>
<dbReference type="AlphaFoldDB" id="A0A2R6QEF7"/>
<accession>A0A2R6QEF7</accession>
<comment type="caution">
    <text evidence="2">The sequence shown here is derived from an EMBL/GenBank/DDBJ whole genome shotgun (WGS) entry which is preliminary data.</text>
</comment>
<evidence type="ECO:0000313" key="2">
    <source>
        <dbReference type="EMBL" id="PSS06510.1"/>
    </source>
</evidence>
<organism evidence="2 3">
    <name type="scientific">Hermanssonia centrifuga</name>
    <dbReference type="NCBI Taxonomy" id="98765"/>
    <lineage>
        <taxon>Eukaryota</taxon>
        <taxon>Fungi</taxon>
        <taxon>Dikarya</taxon>
        <taxon>Basidiomycota</taxon>
        <taxon>Agaricomycotina</taxon>
        <taxon>Agaricomycetes</taxon>
        <taxon>Polyporales</taxon>
        <taxon>Meruliaceae</taxon>
        <taxon>Hermanssonia</taxon>
    </lineage>
</organism>